<dbReference type="Pfam" id="PF04422">
    <property type="entry name" value="FrhB_FdhB_N"/>
    <property type="match status" value="1"/>
</dbReference>
<comment type="caution">
    <text evidence="5">The sequence shown here is derived from an EMBL/GenBank/DDBJ whole genome shotgun (WGS) entry which is preliminary data.</text>
</comment>
<dbReference type="Pfam" id="PF12838">
    <property type="entry name" value="Fer4_7"/>
    <property type="match status" value="1"/>
</dbReference>
<dbReference type="RefSeq" id="WP_010538585.1">
    <property type="nucleotide sequence ID" value="NZ_CAJTBR010000064.1"/>
</dbReference>
<evidence type="ECO:0000256" key="3">
    <source>
        <dbReference type="ARBA" id="ARBA00023014"/>
    </source>
</evidence>
<keyword evidence="3" id="KW-0411">Iron-sulfur</keyword>
<dbReference type="PROSITE" id="PS51379">
    <property type="entry name" value="4FE4S_FER_2"/>
    <property type="match status" value="2"/>
</dbReference>
<feature type="domain" description="4Fe-4S ferredoxin-type" evidence="4">
    <location>
        <begin position="32"/>
        <end position="62"/>
    </location>
</feature>
<dbReference type="GO" id="GO:0046872">
    <property type="term" value="F:metal ion binding"/>
    <property type="evidence" value="ECO:0007669"/>
    <property type="project" value="UniProtKB-KW"/>
</dbReference>
<evidence type="ECO:0000313" key="5">
    <source>
        <dbReference type="EMBL" id="MCS2794148.1"/>
    </source>
</evidence>
<evidence type="ECO:0000256" key="1">
    <source>
        <dbReference type="ARBA" id="ARBA00022723"/>
    </source>
</evidence>
<evidence type="ECO:0000313" key="6">
    <source>
        <dbReference type="Proteomes" id="UP001204548"/>
    </source>
</evidence>
<dbReference type="EMBL" id="JANUTS010000001">
    <property type="protein sequence ID" value="MCS2794148.1"/>
    <property type="molecule type" value="Genomic_DNA"/>
</dbReference>
<dbReference type="Gene3D" id="3.30.70.20">
    <property type="match status" value="1"/>
</dbReference>
<accession>A0AAW5P0V9</accession>
<proteinExistence type="predicted"/>
<name>A0AAW5P0V9_9BACE</name>
<dbReference type="GO" id="GO:0052592">
    <property type="term" value="F:oxidoreductase activity, acting on CH or CH2 groups, with an iron-sulfur protein as acceptor"/>
    <property type="evidence" value="ECO:0007669"/>
    <property type="project" value="TreeGrafter"/>
</dbReference>
<dbReference type="PROSITE" id="PS00198">
    <property type="entry name" value="4FE4S_FER_1"/>
    <property type="match status" value="2"/>
</dbReference>
<dbReference type="GO" id="GO:0051536">
    <property type="term" value="F:iron-sulfur cluster binding"/>
    <property type="evidence" value="ECO:0007669"/>
    <property type="project" value="UniProtKB-KW"/>
</dbReference>
<evidence type="ECO:0000259" key="4">
    <source>
        <dbReference type="PROSITE" id="PS51379"/>
    </source>
</evidence>
<dbReference type="PANTHER" id="PTHR31332">
    <property type="entry name" value="7-HYDROXYMETHYL CHLOROPHYLL A REDUCTASE, CHLOROPLASTIC"/>
    <property type="match status" value="1"/>
</dbReference>
<feature type="domain" description="4Fe-4S ferredoxin-type" evidence="4">
    <location>
        <begin position="1"/>
        <end position="27"/>
    </location>
</feature>
<dbReference type="InterPro" id="IPR017900">
    <property type="entry name" value="4Fe4S_Fe_S_CS"/>
</dbReference>
<dbReference type="InterPro" id="IPR007516">
    <property type="entry name" value="Co_F420_Hydgase/DH_bsu_N"/>
</dbReference>
<reference evidence="5" key="1">
    <citation type="submission" date="2022-08" db="EMBL/GenBank/DDBJ databases">
        <title>Genome Sequencing of Bacteroides fragilis Group Isolates with Nanopore Technology.</title>
        <authorList>
            <person name="Tisza M.J."/>
            <person name="Smith D."/>
            <person name="Dekker J.P."/>
        </authorList>
    </citation>
    <scope>NUCLEOTIDE SEQUENCE</scope>
    <source>
        <strain evidence="5">BFG-351</strain>
    </source>
</reference>
<organism evidence="5 6">
    <name type="scientific">Bacteroides faecis</name>
    <dbReference type="NCBI Taxonomy" id="674529"/>
    <lineage>
        <taxon>Bacteria</taxon>
        <taxon>Pseudomonadati</taxon>
        <taxon>Bacteroidota</taxon>
        <taxon>Bacteroidia</taxon>
        <taxon>Bacteroidales</taxon>
        <taxon>Bacteroidaceae</taxon>
        <taxon>Bacteroides</taxon>
    </lineage>
</organism>
<keyword evidence="2" id="KW-0408">Iron</keyword>
<dbReference type="InterPro" id="IPR017896">
    <property type="entry name" value="4Fe4S_Fe-S-bd"/>
</dbReference>
<protein>
    <submittedName>
        <fullName evidence="5">Coenzyme F420 hydrogenase/dehydrogenase, beta subunit C-terminal domain</fullName>
    </submittedName>
</protein>
<dbReference type="InterPro" id="IPR007525">
    <property type="entry name" value="FrhB_FdhB_C"/>
</dbReference>
<dbReference type="SUPFAM" id="SSF54862">
    <property type="entry name" value="4Fe-4S ferredoxins"/>
    <property type="match status" value="1"/>
</dbReference>
<sequence>MRKKDFCIGCGACKFACPQKCVKLQEDVLGRYEMVIAKEQCLECGICEKVCPIYENILIPKQAQYNTITGNYLNCYKGYDDRYRKTSASGGLLTSFLYGLLKGDIVDTVVCLKENSDSTQFYKYSFVSEPSRLIQNSKSAYYPVEMSEMIEYILKNDARYAIVVLPCQAKAIRILQKRYKKLEERILVLAGLVCGGMPGKGLVEYISNFYGHSLDEVKRITFREKEKNVTNSNYSIKLQFTNNEVIRSHFRQEEFGFAYLNKLFHYKACNLCNDIFAEYADIVFMDAWLQEHRYDELGTSICIVRNENIAEFTNNYFTQIENVKVVTIDSAIQAQSNVGLVLRKKKQNIFKYKFYASKGFRIPYSISNMQFSLKEITKFSIRGRQEYAIQNYAEKQWVLFKQKKISIEDFYKKMHRYVKWIKII</sequence>
<evidence type="ECO:0000256" key="2">
    <source>
        <dbReference type="ARBA" id="ARBA00023004"/>
    </source>
</evidence>
<dbReference type="AlphaFoldDB" id="A0AAW5P0V9"/>
<dbReference type="Pfam" id="PF04432">
    <property type="entry name" value="FrhB_FdhB_C"/>
    <property type="match status" value="1"/>
</dbReference>
<dbReference type="Proteomes" id="UP001204548">
    <property type="component" value="Unassembled WGS sequence"/>
</dbReference>
<dbReference type="PANTHER" id="PTHR31332:SF0">
    <property type="entry name" value="7-HYDROXYMETHYL CHLOROPHYLL A REDUCTASE, CHLOROPLASTIC"/>
    <property type="match status" value="1"/>
</dbReference>
<dbReference type="InterPro" id="IPR045220">
    <property type="entry name" value="FRHB/FDHB/HCAR-like"/>
</dbReference>
<keyword evidence="1" id="KW-0479">Metal-binding</keyword>
<gene>
    <name evidence="5" type="ORF">NXW97_19465</name>
</gene>